<dbReference type="SUPFAM" id="SSF52833">
    <property type="entry name" value="Thioredoxin-like"/>
    <property type="match status" value="1"/>
</dbReference>
<organism evidence="2 3">
    <name type="scientific">Candidozyma haemuli</name>
    <dbReference type="NCBI Taxonomy" id="45357"/>
    <lineage>
        <taxon>Eukaryota</taxon>
        <taxon>Fungi</taxon>
        <taxon>Dikarya</taxon>
        <taxon>Ascomycota</taxon>
        <taxon>Saccharomycotina</taxon>
        <taxon>Pichiomycetes</taxon>
        <taxon>Metschnikowiaceae</taxon>
        <taxon>Candidozyma</taxon>
    </lineage>
</organism>
<dbReference type="CDD" id="cd02947">
    <property type="entry name" value="TRX_family"/>
    <property type="match status" value="1"/>
</dbReference>
<keyword evidence="3" id="KW-1185">Reference proteome</keyword>
<reference evidence="2 3" key="1">
    <citation type="submission" date="2017-12" db="EMBL/GenBank/DDBJ databases">
        <title>Genome Sequence of a Multidrug-Resistant Candida haemulonii Isolate from a Patient with Chronic Leg Ulcers in Israel.</title>
        <authorList>
            <person name="Chow N.A."/>
            <person name="Gade L."/>
            <person name="Batra D."/>
            <person name="Rowe L.A."/>
            <person name="Ben-Ami R."/>
            <person name="Loparev V.N."/>
            <person name="Litvintseva A.P."/>
        </authorList>
    </citation>
    <scope>NUCLEOTIDE SEQUENCE [LARGE SCALE GENOMIC DNA]</scope>
    <source>
        <strain evidence="2 3">B11899</strain>
    </source>
</reference>
<dbReference type="VEuPathDB" id="FungiDB:CXQ85_004554"/>
<protein>
    <recommendedName>
        <fullName evidence="1">Thioredoxin domain-containing protein</fullName>
    </recommendedName>
</protein>
<dbReference type="STRING" id="45357.A0A2V1AUV3"/>
<sequence length="115" mass="13251">MPVTNFETLKEFDDILKQSERDYVFVYFSGEGCQPCEKLGPYYDKFADEFGEAFFKIENRRGDNSTNSPKQKANVEVFPTFLLYEAGLELGRLLTNSPNQLKEWIKLHVSPPGDD</sequence>
<evidence type="ECO:0000259" key="1">
    <source>
        <dbReference type="PROSITE" id="PS51352"/>
    </source>
</evidence>
<dbReference type="Pfam" id="PF00085">
    <property type="entry name" value="Thioredoxin"/>
    <property type="match status" value="1"/>
</dbReference>
<dbReference type="RefSeq" id="XP_025342830.1">
    <property type="nucleotide sequence ID" value="XM_025488168.1"/>
</dbReference>
<dbReference type="InterPro" id="IPR013766">
    <property type="entry name" value="Thioredoxin_domain"/>
</dbReference>
<dbReference type="EMBL" id="PKFO01000006">
    <property type="protein sequence ID" value="PVH21890.1"/>
    <property type="molecule type" value="Genomic_DNA"/>
</dbReference>
<dbReference type="InterPro" id="IPR036249">
    <property type="entry name" value="Thioredoxin-like_sf"/>
</dbReference>
<proteinExistence type="predicted"/>
<name>A0A2V1AUV3_9ASCO</name>
<gene>
    <name evidence="2" type="ORF">CXQ85_004554</name>
</gene>
<dbReference type="AlphaFoldDB" id="A0A2V1AUV3"/>
<accession>A0A2V1AUV3</accession>
<comment type="caution">
    <text evidence="2">The sequence shown here is derived from an EMBL/GenBank/DDBJ whole genome shotgun (WGS) entry which is preliminary data.</text>
</comment>
<evidence type="ECO:0000313" key="2">
    <source>
        <dbReference type="EMBL" id="PVH21890.1"/>
    </source>
</evidence>
<feature type="domain" description="Thioredoxin" evidence="1">
    <location>
        <begin position="1"/>
        <end position="110"/>
    </location>
</feature>
<dbReference type="PROSITE" id="PS51352">
    <property type="entry name" value="THIOREDOXIN_2"/>
    <property type="match status" value="1"/>
</dbReference>
<dbReference type="Gene3D" id="3.40.30.10">
    <property type="entry name" value="Glutaredoxin"/>
    <property type="match status" value="1"/>
</dbReference>
<evidence type="ECO:0000313" key="3">
    <source>
        <dbReference type="Proteomes" id="UP000244309"/>
    </source>
</evidence>
<dbReference type="Proteomes" id="UP000244309">
    <property type="component" value="Unassembled WGS sequence"/>
</dbReference>
<dbReference type="GeneID" id="37009884"/>